<evidence type="ECO:0000259" key="2">
    <source>
        <dbReference type="Pfam" id="PF00248"/>
    </source>
</evidence>
<keyword evidence="1" id="KW-0560">Oxidoreductase</keyword>
<dbReference type="CDD" id="cd19079">
    <property type="entry name" value="AKR_EcYajO-like"/>
    <property type="match status" value="2"/>
</dbReference>
<name>A0A1V2L7U4_CYBFA</name>
<dbReference type="VEuPathDB" id="FungiDB:BON22_1918"/>
<feature type="domain" description="NADP-dependent oxidoreductase" evidence="2">
    <location>
        <begin position="38"/>
        <end position="350"/>
    </location>
</feature>
<dbReference type="PANTHER" id="PTHR43364:SF15">
    <property type="entry name" value="ARYL-ALCOHOL DEHYDROGENASE AAD16-RELATED"/>
    <property type="match status" value="1"/>
</dbReference>
<dbReference type="Proteomes" id="UP000189513">
    <property type="component" value="Unassembled WGS sequence"/>
</dbReference>
<comment type="caution">
    <text evidence="3">The sequence shown here is derived from an EMBL/GenBank/DDBJ whole genome shotgun (WGS) entry which is preliminary data.</text>
</comment>
<keyword evidence="4" id="KW-1185">Reference proteome</keyword>
<dbReference type="Gene3D" id="3.20.20.100">
    <property type="entry name" value="NADP-dependent oxidoreductase domain"/>
    <property type="match status" value="2"/>
</dbReference>
<reference evidence="4" key="1">
    <citation type="journal article" date="2017" name="Genome Announc.">
        <title>Genome sequences of Cyberlindnera fabianii 65, Pichia kudriavzevii 129, and Saccharomyces cerevisiae 131 isolated from fermented masau fruits in Zimbabwe.</title>
        <authorList>
            <person name="van Rijswijck I.M.H."/>
            <person name="Derks M.F.L."/>
            <person name="Abee T."/>
            <person name="de Ridder D."/>
            <person name="Smid E.J."/>
        </authorList>
    </citation>
    <scope>NUCLEOTIDE SEQUENCE [LARGE SCALE GENOMIC DNA]</scope>
    <source>
        <strain evidence="4">65</strain>
    </source>
</reference>
<dbReference type="EMBL" id="MPUK01000003">
    <property type="protein sequence ID" value="ONH67958.1"/>
    <property type="molecule type" value="Genomic_DNA"/>
</dbReference>
<sequence length="692" mass="78366">MSSTTATTTTTTTTTTSELPIVPWSRLGSSGLKVSQFIIGCMQYGSKGWSSWVEDDEEKVFEILKRAYDHGIRTFDTADVYSNGYSEVLLGKFLKKYNIKRDKVVIMTKCRFPVDEDYGPGFMFATIPQLPKHKQIDFENSQGLTRKHIMDSIEGSMKRLGTYIDVYQIHRYDHNTPPAETMRALNDIVELGYTRYIGASSMKAVELAELQHVADKHGWHKFINMQGRYNLLEREDEEEMNYFCNKTGVGLTPYYALASGKLARPIPKDEKSLTERQTAFAAWMTPMTDGNKHEFGADAEIISRVEELAKKKGTKMSCIALSWLVSKGAHPICGVGSVERLDDLIRASEFIIGCMQYGSKAWAPWVEDDEEKVFSILKRAYDLGIRTFDTADAYSNGESEKLLGKFLKKYNIKRDKVVIMTKAYLPVDDAYGSDFYFGALDHMPKTTQVDFENNKGLSRKHLMDAINGSLKRLDVDYVDVYQIHRYDPETPPKETMKALNDIVDMGLTRYIGASSMKAVEFVELQHIAELNNWHKFINMQSRYNLLEREDEHEVNYYCDKTGVGLTPYFALASGTLARPVPADENHLTHRAASMAVLMKPLTMKDQGATPDIEIVNRVEELAKKKSTKMSCVALAWLVSKGCTPIAGIGSLERLEALARASEVSLTEDEIKYLEEPYQPKLRTFIGLHNSNR</sequence>
<dbReference type="AlphaFoldDB" id="A0A1V2L7U4"/>
<dbReference type="InterPro" id="IPR036812">
    <property type="entry name" value="NAD(P)_OxRdtase_dom_sf"/>
</dbReference>
<dbReference type="PANTHER" id="PTHR43364">
    <property type="entry name" value="NADH-SPECIFIC METHYLGLYOXAL REDUCTASE-RELATED"/>
    <property type="match status" value="1"/>
</dbReference>
<dbReference type="InterPro" id="IPR023210">
    <property type="entry name" value="NADP_OxRdtase_dom"/>
</dbReference>
<feature type="domain" description="NADP-dependent oxidoreductase" evidence="2">
    <location>
        <begin position="351"/>
        <end position="675"/>
    </location>
</feature>
<evidence type="ECO:0000256" key="1">
    <source>
        <dbReference type="ARBA" id="ARBA00023002"/>
    </source>
</evidence>
<accession>A0A1V2L7U4</accession>
<proteinExistence type="predicted"/>
<dbReference type="FunFam" id="3.20.20.100:FF:000004">
    <property type="entry name" value="Oxidoreductase, aldo/keto reductase"/>
    <property type="match status" value="2"/>
</dbReference>
<evidence type="ECO:0000313" key="4">
    <source>
        <dbReference type="Proteomes" id="UP000189513"/>
    </source>
</evidence>
<organism evidence="3 4">
    <name type="scientific">Cyberlindnera fabianii</name>
    <name type="common">Yeast</name>
    <name type="synonym">Hansenula fabianii</name>
    <dbReference type="NCBI Taxonomy" id="36022"/>
    <lineage>
        <taxon>Eukaryota</taxon>
        <taxon>Fungi</taxon>
        <taxon>Dikarya</taxon>
        <taxon>Ascomycota</taxon>
        <taxon>Saccharomycotina</taxon>
        <taxon>Saccharomycetes</taxon>
        <taxon>Phaffomycetales</taxon>
        <taxon>Phaffomycetaceae</taxon>
        <taxon>Cyberlindnera</taxon>
    </lineage>
</organism>
<protein>
    <submittedName>
        <fullName evidence="3">Versiconal hemiacetal acetate reductase</fullName>
    </submittedName>
</protein>
<dbReference type="GO" id="GO:0016491">
    <property type="term" value="F:oxidoreductase activity"/>
    <property type="evidence" value="ECO:0007669"/>
    <property type="project" value="UniProtKB-KW"/>
</dbReference>
<dbReference type="Pfam" id="PF00248">
    <property type="entry name" value="Aldo_ket_red"/>
    <property type="match status" value="2"/>
</dbReference>
<dbReference type="GO" id="GO:0005829">
    <property type="term" value="C:cytosol"/>
    <property type="evidence" value="ECO:0007669"/>
    <property type="project" value="UniProtKB-ARBA"/>
</dbReference>
<dbReference type="InterPro" id="IPR050523">
    <property type="entry name" value="AKR_Detox_Biosynth"/>
</dbReference>
<dbReference type="SUPFAM" id="SSF51430">
    <property type="entry name" value="NAD(P)-linked oxidoreductase"/>
    <property type="match status" value="2"/>
</dbReference>
<dbReference type="OMA" id="NTERNWA"/>
<dbReference type="STRING" id="36022.A0A1V2L7U4"/>
<gene>
    <name evidence="3" type="ORF">BON22_1918</name>
</gene>
<evidence type="ECO:0000313" key="3">
    <source>
        <dbReference type="EMBL" id="ONH67958.1"/>
    </source>
</evidence>